<proteinExistence type="predicted"/>
<keyword evidence="4" id="KW-1185">Reference proteome</keyword>
<reference evidence="3" key="2">
    <citation type="submission" date="2020-12" db="EMBL/GenBank/DDBJ databases">
        <authorList>
            <person name="Kanost M."/>
        </authorList>
    </citation>
    <scope>NUCLEOTIDE SEQUENCE</scope>
</reference>
<protein>
    <recommendedName>
        <fullName evidence="5">Protein quiver</fullName>
    </recommendedName>
</protein>
<reference evidence="3" key="1">
    <citation type="journal article" date="2016" name="Insect Biochem. Mol. Biol.">
        <title>Multifaceted biological insights from a draft genome sequence of the tobacco hornworm moth, Manduca sexta.</title>
        <authorList>
            <person name="Kanost M.R."/>
            <person name="Arrese E.L."/>
            <person name="Cao X."/>
            <person name="Chen Y.R."/>
            <person name="Chellapilla S."/>
            <person name="Goldsmith M.R."/>
            <person name="Grosse-Wilde E."/>
            <person name="Heckel D.G."/>
            <person name="Herndon N."/>
            <person name="Jiang H."/>
            <person name="Papanicolaou A."/>
            <person name="Qu J."/>
            <person name="Soulages J.L."/>
            <person name="Vogel H."/>
            <person name="Walters J."/>
            <person name="Waterhouse R.M."/>
            <person name="Ahn S.J."/>
            <person name="Almeida F.C."/>
            <person name="An C."/>
            <person name="Aqrawi P."/>
            <person name="Bretschneider A."/>
            <person name="Bryant W.B."/>
            <person name="Bucks S."/>
            <person name="Chao H."/>
            <person name="Chevignon G."/>
            <person name="Christen J.M."/>
            <person name="Clarke D.F."/>
            <person name="Dittmer N.T."/>
            <person name="Ferguson L.C.F."/>
            <person name="Garavelou S."/>
            <person name="Gordon K.H.J."/>
            <person name="Gunaratna R.T."/>
            <person name="Han Y."/>
            <person name="Hauser F."/>
            <person name="He Y."/>
            <person name="Heidel-Fischer H."/>
            <person name="Hirsh A."/>
            <person name="Hu Y."/>
            <person name="Jiang H."/>
            <person name="Kalra D."/>
            <person name="Klinner C."/>
            <person name="Konig C."/>
            <person name="Kovar C."/>
            <person name="Kroll A.R."/>
            <person name="Kuwar S.S."/>
            <person name="Lee S.L."/>
            <person name="Lehman R."/>
            <person name="Li K."/>
            <person name="Li Z."/>
            <person name="Liang H."/>
            <person name="Lovelace S."/>
            <person name="Lu Z."/>
            <person name="Mansfield J.H."/>
            <person name="McCulloch K.J."/>
            <person name="Mathew T."/>
            <person name="Morton B."/>
            <person name="Muzny D.M."/>
            <person name="Neunemann D."/>
            <person name="Ongeri F."/>
            <person name="Pauchet Y."/>
            <person name="Pu L.L."/>
            <person name="Pyrousis I."/>
            <person name="Rao X.J."/>
            <person name="Redding A."/>
            <person name="Roesel C."/>
            <person name="Sanchez-Gracia A."/>
            <person name="Schaack S."/>
            <person name="Shukla A."/>
            <person name="Tetreau G."/>
            <person name="Wang Y."/>
            <person name="Xiong G.H."/>
            <person name="Traut W."/>
            <person name="Walsh T.K."/>
            <person name="Worley K.C."/>
            <person name="Wu D."/>
            <person name="Wu W."/>
            <person name="Wu Y.Q."/>
            <person name="Zhang X."/>
            <person name="Zou Z."/>
            <person name="Zucker H."/>
            <person name="Briscoe A.D."/>
            <person name="Burmester T."/>
            <person name="Clem R.J."/>
            <person name="Feyereisen R."/>
            <person name="Grimmelikhuijzen C.J.P."/>
            <person name="Hamodrakas S.J."/>
            <person name="Hansson B.S."/>
            <person name="Huguet E."/>
            <person name="Jermiin L.S."/>
            <person name="Lan Q."/>
            <person name="Lehman H.K."/>
            <person name="Lorenzen M."/>
            <person name="Merzendorfer H."/>
            <person name="Michalopoulos I."/>
            <person name="Morton D.B."/>
            <person name="Muthukrishnan S."/>
            <person name="Oakeshott J.G."/>
            <person name="Palmer W."/>
            <person name="Park Y."/>
            <person name="Passarelli A.L."/>
            <person name="Rozas J."/>
            <person name="Schwartz L.M."/>
            <person name="Smith W."/>
            <person name="Southgate A."/>
            <person name="Vilcinskas A."/>
            <person name="Vogt R."/>
            <person name="Wang P."/>
            <person name="Werren J."/>
            <person name="Yu X.Q."/>
            <person name="Zhou J.J."/>
            <person name="Brown S.J."/>
            <person name="Scherer S.E."/>
            <person name="Richards S."/>
            <person name="Blissard G.W."/>
        </authorList>
    </citation>
    <scope>NUCLEOTIDE SEQUENCE</scope>
</reference>
<keyword evidence="2" id="KW-0325">Glycoprotein</keyword>
<evidence type="ECO:0000256" key="1">
    <source>
        <dbReference type="ARBA" id="ARBA00022729"/>
    </source>
</evidence>
<dbReference type="Pfam" id="PF17064">
    <property type="entry name" value="QVR"/>
    <property type="match status" value="1"/>
</dbReference>
<dbReference type="EMBL" id="JH669067">
    <property type="protein sequence ID" value="KAG6463956.1"/>
    <property type="molecule type" value="Genomic_DNA"/>
</dbReference>
<keyword evidence="1" id="KW-0732">Signal</keyword>
<evidence type="ECO:0000313" key="3">
    <source>
        <dbReference type="EMBL" id="KAG6463956.1"/>
    </source>
</evidence>
<dbReference type="AlphaFoldDB" id="A0A922CZP3"/>
<sequence>MSHDVFFSNQKGNKMWFTPWFILSCCIRPSITLFCYNCSSTQRDSSGCEGDFAQSLFNFNNTRQYLVNCTGENAMCFVRSWSARANHAWMVQRGCYQPIKNDFLPRTMTIPTRAMTCRNERRPEAEYKVCLCTANWCNTASCDFSKCLKYVYFCLESILMYITYLIL</sequence>
<dbReference type="GO" id="GO:0030431">
    <property type="term" value="P:sleep"/>
    <property type="evidence" value="ECO:0007669"/>
    <property type="project" value="InterPro"/>
</dbReference>
<accession>A0A922CZP3</accession>
<dbReference type="GO" id="GO:0032222">
    <property type="term" value="P:regulation of synaptic transmission, cholinergic"/>
    <property type="evidence" value="ECO:0007669"/>
    <property type="project" value="InterPro"/>
</dbReference>
<dbReference type="InterPro" id="IPR031424">
    <property type="entry name" value="QVR-like"/>
</dbReference>
<name>A0A922CZP3_MANSE</name>
<evidence type="ECO:0000256" key="2">
    <source>
        <dbReference type="ARBA" id="ARBA00023180"/>
    </source>
</evidence>
<gene>
    <name evidence="3" type="ORF">O3G_MSEX014186</name>
</gene>
<organism evidence="3 4">
    <name type="scientific">Manduca sexta</name>
    <name type="common">Tobacco hawkmoth</name>
    <name type="synonym">Tobacco hornworm</name>
    <dbReference type="NCBI Taxonomy" id="7130"/>
    <lineage>
        <taxon>Eukaryota</taxon>
        <taxon>Metazoa</taxon>
        <taxon>Ecdysozoa</taxon>
        <taxon>Arthropoda</taxon>
        <taxon>Hexapoda</taxon>
        <taxon>Insecta</taxon>
        <taxon>Pterygota</taxon>
        <taxon>Neoptera</taxon>
        <taxon>Endopterygota</taxon>
        <taxon>Lepidoptera</taxon>
        <taxon>Glossata</taxon>
        <taxon>Ditrysia</taxon>
        <taxon>Bombycoidea</taxon>
        <taxon>Sphingidae</taxon>
        <taxon>Sphinginae</taxon>
        <taxon>Sphingini</taxon>
        <taxon>Manduca</taxon>
    </lineage>
</organism>
<evidence type="ECO:0008006" key="5">
    <source>
        <dbReference type="Google" id="ProtNLM"/>
    </source>
</evidence>
<comment type="caution">
    <text evidence="3">The sequence shown here is derived from an EMBL/GenBank/DDBJ whole genome shotgun (WGS) entry which is preliminary data.</text>
</comment>
<evidence type="ECO:0000313" key="4">
    <source>
        <dbReference type="Proteomes" id="UP000791440"/>
    </source>
</evidence>
<dbReference type="Proteomes" id="UP000791440">
    <property type="component" value="Unassembled WGS sequence"/>
</dbReference>